<accession>A0AAV0VUC9</accession>
<sequence length="95" mass="11177">MTSFGDNRKKESGYQTTFTIQGQIYHRIGSLLPYDCESSFLQKYFIGDDDIQSQRRCSIVSDVQHEIVQSLQHFLNEHNALIKLFKKYERHCVCL</sequence>
<comment type="caution">
    <text evidence="1">The sequence shown here is derived from an EMBL/GenBank/DDBJ whole genome shotgun (WGS) entry which is preliminary data.</text>
</comment>
<dbReference type="PANTHER" id="PTHR45786">
    <property type="entry name" value="DNA BINDING PROTEIN-LIKE"/>
    <property type="match status" value="1"/>
</dbReference>
<proteinExistence type="predicted"/>
<name>A0AAV0VUC9_9HEMI</name>
<dbReference type="PANTHER" id="PTHR45786:SF74">
    <property type="entry name" value="ATP-DEPENDENT DNA HELICASE"/>
    <property type="match status" value="1"/>
</dbReference>
<evidence type="ECO:0000313" key="1">
    <source>
        <dbReference type="EMBL" id="CAI6347778.1"/>
    </source>
</evidence>
<dbReference type="EMBL" id="CARXXK010000001">
    <property type="protein sequence ID" value="CAI6347778.1"/>
    <property type="molecule type" value="Genomic_DNA"/>
</dbReference>
<gene>
    <name evidence="1" type="ORF">MEUPH1_LOCUS4529</name>
</gene>
<protein>
    <submittedName>
        <fullName evidence="1">Uncharacterized protein</fullName>
    </submittedName>
</protein>
<dbReference type="AlphaFoldDB" id="A0AAV0VUC9"/>
<evidence type="ECO:0000313" key="2">
    <source>
        <dbReference type="Proteomes" id="UP001160148"/>
    </source>
</evidence>
<reference evidence="1 2" key="1">
    <citation type="submission" date="2023-01" db="EMBL/GenBank/DDBJ databases">
        <authorList>
            <person name="Whitehead M."/>
        </authorList>
    </citation>
    <scope>NUCLEOTIDE SEQUENCE [LARGE SCALE GENOMIC DNA]</scope>
</reference>
<keyword evidence="2" id="KW-1185">Reference proteome</keyword>
<organism evidence="1 2">
    <name type="scientific">Macrosiphum euphorbiae</name>
    <name type="common">potato aphid</name>
    <dbReference type="NCBI Taxonomy" id="13131"/>
    <lineage>
        <taxon>Eukaryota</taxon>
        <taxon>Metazoa</taxon>
        <taxon>Ecdysozoa</taxon>
        <taxon>Arthropoda</taxon>
        <taxon>Hexapoda</taxon>
        <taxon>Insecta</taxon>
        <taxon>Pterygota</taxon>
        <taxon>Neoptera</taxon>
        <taxon>Paraneoptera</taxon>
        <taxon>Hemiptera</taxon>
        <taxon>Sternorrhyncha</taxon>
        <taxon>Aphidomorpha</taxon>
        <taxon>Aphidoidea</taxon>
        <taxon>Aphididae</taxon>
        <taxon>Macrosiphini</taxon>
        <taxon>Macrosiphum</taxon>
    </lineage>
</organism>
<dbReference type="Proteomes" id="UP001160148">
    <property type="component" value="Unassembled WGS sequence"/>
</dbReference>